<comment type="caution">
    <text evidence="22">The sequence shown here is derived from an EMBL/GenBank/DDBJ whole genome shotgun (WGS) entry which is preliminary data.</text>
</comment>
<organism evidence="22 23">
    <name type="scientific">Leucobacter albus</name>
    <dbReference type="NCBI Taxonomy" id="272210"/>
    <lineage>
        <taxon>Bacteria</taxon>
        <taxon>Bacillati</taxon>
        <taxon>Actinomycetota</taxon>
        <taxon>Actinomycetes</taxon>
        <taxon>Micrococcales</taxon>
        <taxon>Microbacteriaceae</taxon>
        <taxon>Leucobacter</taxon>
    </lineage>
</organism>
<evidence type="ECO:0000256" key="16">
    <source>
        <dbReference type="ARBA" id="ARBA00024827"/>
    </source>
</evidence>
<feature type="transmembrane region" description="Helical" evidence="20">
    <location>
        <begin position="79"/>
        <end position="95"/>
    </location>
</feature>
<evidence type="ECO:0000256" key="6">
    <source>
        <dbReference type="ARBA" id="ARBA00022485"/>
    </source>
</evidence>
<dbReference type="InterPro" id="IPR036890">
    <property type="entry name" value="HATPase_C_sf"/>
</dbReference>
<evidence type="ECO:0000256" key="18">
    <source>
        <dbReference type="SAM" id="Coils"/>
    </source>
</evidence>
<dbReference type="EC" id="2.7.13.3" evidence="4"/>
<keyword evidence="8" id="KW-0597">Phosphoprotein</keyword>
<keyword evidence="14" id="KW-0902">Two-component regulatory system</keyword>
<accession>A0ABW3TMC5</accession>
<dbReference type="InterPro" id="IPR004358">
    <property type="entry name" value="Sig_transdc_His_kin-like_C"/>
</dbReference>
<dbReference type="SMART" id="SM00387">
    <property type="entry name" value="HATPase_c"/>
    <property type="match status" value="1"/>
</dbReference>
<sequence length="427" mass="44954">MSATAASPRDGTIREEQIRKDRIRTGATGDRAPADLALPDRPRIVRWFAARPRIADIAVMLACALPASAALLLAGPEPAWLGWACIVGVAVALWWRRQHPLAVLLVIAGVGALNPVYAHATGGPVLELAFGMFALASRVRLRTAVLGALAAAGIIVAVAGMTALLGIRTGPPVVLLQPSELIALAAGVAVRQARERREALAQLVALREERAAAAERARITAEMHDVVAHSVTVMVALAGGAAAGWEKYPERAREALGQLGDVGADALGEMQRILRVLRHGDDALDRDLERAGHNLPDLGELIERSRHAGLPAWLTIAGELPADPGLATTVYRIVQESLTNALRHARGATHVEVRIAREGDALAVSVTDNGRGDAGDRRGAGVGLRAMRERAHAFGGELAAGPLPVSEASPGSGWQTRALLPLNERHP</sequence>
<evidence type="ECO:0000256" key="3">
    <source>
        <dbReference type="ARBA" id="ARBA00004496"/>
    </source>
</evidence>
<dbReference type="Gene3D" id="3.30.565.10">
    <property type="entry name" value="Histidine kinase-like ATPase, C-terminal domain"/>
    <property type="match status" value="1"/>
</dbReference>
<evidence type="ECO:0000256" key="5">
    <source>
        <dbReference type="ARBA" id="ARBA00017322"/>
    </source>
</evidence>
<evidence type="ECO:0000256" key="2">
    <source>
        <dbReference type="ARBA" id="ARBA00001966"/>
    </source>
</evidence>
<evidence type="ECO:0000256" key="17">
    <source>
        <dbReference type="ARBA" id="ARBA00030800"/>
    </source>
</evidence>
<dbReference type="InterPro" id="IPR003594">
    <property type="entry name" value="HATPase_dom"/>
</dbReference>
<feature type="domain" description="Histidine kinase/HSP90-like ATPase" evidence="21">
    <location>
        <begin position="325"/>
        <end position="426"/>
    </location>
</feature>
<gene>
    <name evidence="22" type="ORF">ACFQ3U_06895</name>
</gene>
<comment type="subcellular location">
    <subcellularLocation>
        <location evidence="3">Cytoplasm</location>
    </subcellularLocation>
</comment>
<feature type="transmembrane region" description="Helical" evidence="20">
    <location>
        <begin position="148"/>
        <end position="167"/>
    </location>
</feature>
<keyword evidence="15" id="KW-0479">Metal-binding</keyword>
<comment type="catalytic activity">
    <reaction evidence="1">
        <text>ATP + protein L-histidine = ADP + protein N-phospho-L-histidine.</text>
        <dbReference type="EC" id="2.7.13.3"/>
    </reaction>
</comment>
<reference evidence="23" key="1">
    <citation type="journal article" date="2019" name="Int. J. Syst. Evol. Microbiol.">
        <title>The Global Catalogue of Microorganisms (GCM) 10K type strain sequencing project: providing services to taxonomists for standard genome sequencing and annotation.</title>
        <authorList>
            <consortium name="The Broad Institute Genomics Platform"/>
            <consortium name="The Broad Institute Genome Sequencing Center for Infectious Disease"/>
            <person name="Wu L."/>
            <person name="Ma J."/>
        </authorList>
    </citation>
    <scope>NUCLEOTIDE SEQUENCE [LARGE SCALE GENOMIC DNA]</scope>
    <source>
        <strain evidence="23">CCUG 50213</strain>
    </source>
</reference>
<keyword evidence="9" id="KW-0808">Transferase</keyword>
<dbReference type="PRINTS" id="PR00344">
    <property type="entry name" value="BCTRLSENSOR"/>
</dbReference>
<proteinExistence type="predicted"/>
<evidence type="ECO:0000256" key="20">
    <source>
        <dbReference type="SAM" id="Phobius"/>
    </source>
</evidence>
<dbReference type="CDD" id="cd16917">
    <property type="entry name" value="HATPase_UhpB-NarQ-NarX-like"/>
    <property type="match status" value="1"/>
</dbReference>
<evidence type="ECO:0000256" key="7">
    <source>
        <dbReference type="ARBA" id="ARBA00022490"/>
    </source>
</evidence>
<evidence type="ECO:0000256" key="10">
    <source>
        <dbReference type="ARBA" id="ARBA00022741"/>
    </source>
</evidence>
<evidence type="ECO:0000256" key="12">
    <source>
        <dbReference type="ARBA" id="ARBA00022840"/>
    </source>
</evidence>
<dbReference type="InterPro" id="IPR050482">
    <property type="entry name" value="Sensor_HK_TwoCompSys"/>
</dbReference>
<name>A0ABW3TMC5_9MICO</name>
<dbReference type="PANTHER" id="PTHR24421:SF10">
    <property type="entry name" value="NITRATE_NITRITE SENSOR PROTEIN NARQ"/>
    <property type="match status" value="1"/>
</dbReference>
<evidence type="ECO:0000256" key="13">
    <source>
        <dbReference type="ARBA" id="ARBA00023004"/>
    </source>
</evidence>
<dbReference type="Proteomes" id="UP001597181">
    <property type="component" value="Unassembled WGS sequence"/>
</dbReference>
<evidence type="ECO:0000256" key="14">
    <source>
        <dbReference type="ARBA" id="ARBA00023012"/>
    </source>
</evidence>
<keyword evidence="20" id="KW-1133">Transmembrane helix</keyword>
<keyword evidence="15" id="KW-0411">Iron-sulfur</keyword>
<keyword evidence="20" id="KW-0472">Membrane</keyword>
<evidence type="ECO:0000256" key="15">
    <source>
        <dbReference type="ARBA" id="ARBA00023014"/>
    </source>
</evidence>
<keyword evidence="13" id="KW-0408">Iron</keyword>
<protein>
    <recommendedName>
        <fullName evidence="5">Oxygen sensor histidine kinase NreB</fullName>
        <ecNumber evidence="4">2.7.13.3</ecNumber>
    </recommendedName>
    <alternativeName>
        <fullName evidence="17">Nitrogen regulation protein B</fullName>
    </alternativeName>
</protein>
<keyword evidence="6" id="KW-0004">4Fe-4S</keyword>
<comment type="function">
    <text evidence="16">Member of the two-component regulatory system NreB/NreC involved in the control of dissimilatory nitrate/nitrite reduction in response to oxygen. NreB functions as a direct oxygen sensor histidine kinase which is autophosphorylated, in the absence of oxygen, probably at the conserved histidine residue, and transfers its phosphate group probably to a conserved aspartate residue of NreC. NreB/NreC activates the expression of the nitrate (narGHJI) and nitrite (nir) reductase operons, as well as the putative nitrate transporter gene narT.</text>
</comment>
<dbReference type="Pfam" id="PF07730">
    <property type="entry name" value="HisKA_3"/>
    <property type="match status" value="1"/>
</dbReference>
<dbReference type="InterPro" id="IPR011712">
    <property type="entry name" value="Sig_transdc_His_kin_sub3_dim/P"/>
</dbReference>
<feature type="region of interest" description="Disordered" evidence="19">
    <location>
        <begin position="401"/>
        <end position="427"/>
    </location>
</feature>
<keyword evidence="23" id="KW-1185">Reference proteome</keyword>
<keyword evidence="7" id="KW-0963">Cytoplasm</keyword>
<keyword evidence="11 22" id="KW-0418">Kinase</keyword>
<dbReference type="SUPFAM" id="SSF55874">
    <property type="entry name" value="ATPase domain of HSP90 chaperone/DNA topoisomerase II/histidine kinase"/>
    <property type="match status" value="1"/>
</dbReference>
<evidence type="ECO:0000256" key="1">
    <source>
        <dbReference type="ARBA" id="ARBA00000085"/>
    </source>
</evidence>
<evidence type="ECO:0000259" key="21">
    <source>
        <dbReference type="SMART" id="SM00387"/>
    </source>
</evidence>
<evidence type="ECO:0000256" key="11">
    <source>
        <dbReference type="ARBA" id="ARBA00022777"/>
    </source>
</evidence>
<keyword evidence="10" id="KW-0547">Nucleotide-binding</keyword>
<keyword evidence="20" id="KW-0812">Transmembrane</keyword>
<keyword evidence="12" id="KW-0067">ATP-binding</keyword>
<feature type="coiled-coil region" evidence="18">
    <location>
        <begin position="189"/>
        <end position="216"/>
    </location>
</feature>
<evidence type="ECO:0000256" key="4">
    <source>
        <dbReference type="ARBA" id="ARBA00012438"/>
    </source>
</evidence>
<evidence type="ECO:0000313" key="22">
    <source>
        <dbReference type="EMBL" id="MFD1201613.1"/>
    </source>
</evidence>
<dbReference type="EMBL" id="JBHTLY010000002">
    <property type="protein sequence ID" value="MFD1201613.1"/>
    <property type="molecule type" value="Genomic_DNA"/>
</dbReference>
<evidence type="ECO:0000256" key="8">
    <source>
        <dbReference type="ARBA" id="ARBA00022553"/>
    </source>
</evidence>
<dbReference type="GO" id="GO:0016301">
    <property type="term" value="F:kinase activity"/>
    <property type="evidence" value="ECO:0007669"/>
    <property type="project" value="UniProtKB-KW"/>
</dbReference>
<dbReference type="Gene3D" id="1.20.5.1930">
    <property type="match status" value="1"/>
</dbReference>
<evidence type="ECO:0000256" key="9">
    <source>
        <dbReference type="ARBA" id="ARBA00022679"/>
    </source>
</evidence>
<feature type="transmembrane region" description="Helical" evidence="20">
    <location>
        <begin position="102"/>
        <end position="118"/>
    </location>
</feature>
<feature type="transmembrane region" description="Helical" evidence="20">
    <location>
        <begin position="54"/>
        <end position="73"/>
    </location>
</feature>
<dbReference type="PANTHER" id="PTHR24421">
    <property type="entry name" value="NITRATE/NITRITE SENSOR PROTEIN NARX-RELATED"/>
    <property type="match status" value="1"/>
</dbReference>
<keyword evidence="18" id="KW-0175">Coiled coil</keyword>
<evidence type="ECO:0000256" key="19">
    <source>
        <dbReference type="SAM" id="MobiDB-lite"/>
    </source>
</evidence>
<evidence type="ECO:0000313" key="23">
    <source>
        <dbReference type="Proteomes" id="UP001597181"/>
    </source>
</evidence>
<dbReference type="RefSeq" id="WP_343957894.1">
    <property type="nucleotide sequence ID" value="NZ_BAAAKZ010000002.1"/>
</dbReference>
<dbReference type="Pfam" id="PF02518">
    <property type="entry name" value="HATPase_c"/>
    <property type="match status" value="1"/>
</dbReference>
<comment type="cofactor">
    <cofactor evidence="2">
        <name>[4Fe-4S] cluster</name>
        <dbReference type="ChEBI" id="CHEBI:49883"/>
    </cofactor>
</comment>